<feature type="region of interest" description="Disordered" evidence="1">
    <location>
        <begin position="539"/>
        <end position="575"/>
    </location>
</feature>
<dbReference type="GO" id="GO:0005634">
    <property type="term" value="C:nucleus"/>
    <property type="evidence" value="ECO:0007669"/>
    <property type="project" value="TreeGrafter"/>
</dbReference>
<evidence type="ECO:0000313" key="3">
    <source>
        <dbReference type="Proteomes" id="UP000030747"/>
    </source>
</evidence>
<dbReference type="PANTHER" id="PTHR14312:SF1">
    <property type="entry name" value="BASIC-LEUCINE ZIPPER TRANSCRIPTION FACTOR A"/>
    <property type="match status" value="1"/>
</dbReference>
<feature type="compositionally biased region" description="Polar residues" evidence="1">
    <location>
        <begin position="83"/>
        <end position="108"/>
    </location>
</feature>
<protein>
    <submittedName>
        <fullName evidence="2">Uncharacterized protein</fullName>
    </submittedName>
</protein>
<gene>
    <name evidence="2" type="ORF">ETH_00005430</name>
</gene>
<feature type="compositionally biased region" description="Low complexity" evidence="1">
    <location>
        <begin position="54"/>
        <end position="68"/>
    </location>
</feature>
<feature type="compositionally biased region" description="Basic and acidic residues" evidence="1">
    <location>
        <begin position="220"/>
        <end position="234"/>
    </location>
</feature>
<dbReference type="RefSeq" id="XP_013227931.1">
    <property type="nucleotide sequence ID" value="XM_013372477.1"/>
</dbReference>
<feature type="region of interest" description="Disordered" evidence="1">
    <location>
        <begin position="710"/>
        <end position="738"/>
    </location>
</feature>
<dbReference type="GO" id="GO:0043565">
    <property type="term" value="F:sequence-specific DNA binding"/>
    <property type="evidence" value="ECO:0007669"/>
    <property type="project" value="TreeGrafter"/>
</dbReference>
<reference evidence="2" key="1">
    <citation type="submission" date="2013-10" db="EMBL/GenBank/DDBJ databases">
        <title>Genomic analysis of the causative agents of coccidiosis in chickens.</title>
        <authorList>
            <person name="Reid A.J."/>
            <person name="Blake D."/>
            <person name="Billington K."/>
            <person name="Browne H."/>
            <person name="Dunn M."/>
            <person name="Hung S."/>
            <person name="Kawahara F."/>
            <person name="Miranda-Saavedra D."/>
            <person name="Mourier T."/>
            <person name="Nagra H."/>
            <person name="Otto T.D."/>
            <person name="Rawlings N."/>
            <person name="Sanchez A."/>
            <person name="Sanders M."/>
            <person name="Subramaniam C."/>
            <person name="Tay Y."/>
            <person name="Dear P."/>
            <person name="Doerig C."/>
            <person name="Gruber A."/>
            <person name="Parkinson J."/>
            <person name="Shirley M."/>
            <person name="Wan K.L."/>
            <person name="Berriman M."/>
            <person name="Tomley F."/>
            <person name="Pain A."/>
        </authorList>
    </citation>
    <scope>NUCLEOTIDE SEQUENCE [LARGE SCALE GENOMIC DNA]</scope>
    <source>
        <strain evidence="2">Houghton</strain>
    </source>
</reference>
<reference evidence="2" key="2">
    <citation type="submission" date="2013-10" db="EMBL/GenBank/DDBJ databases">
        <authorList>
            <person name="Aslett M."/>
        </authorList>
    </citation>
    <scope>NUCLEOTIDE SEQUENCE [LARGE SCALE GENOMIC DNA]</scope>
    <source>
        <strain evidence="2">Houghton</strain>
    </source>
</reference>
<keyword evidence="3" id="KW-1185">Reference proteome</keyword>
<dbReference type="VEuPathDB" id="ToxoDB:ETH2_0801100"/>
<sequence length="795" mass="85375">MLVSGHGGVLPCPAAAEAPNSLPTQLIYSSNLDLDDEILLPRSAPTAPRQPTGDDAAAAFPVAPTDADASSRRSNVDNNSSVHGVSSTSCHKGSSMNTPYSQSPLSPNTAVHTVARHCSKMDSVSMLAADAKAPRKEGIGLSRVVNMIFSGSRNRSMKNRNGSMRRGSRQQLLLPCLLGDPFVCLNVDKRVGVAAGTLLGRLSLFYWPTMQPDQQQQQQDEQHQELESRQKEEPMSGEVLLPQAYSDDGVAICWTDTSYLTAVVGASDLVQWKLPSLRCMGSEQLSLFACRSAFNSVTISMRMLRRCRESGQLLLLYRHCSRALASIILHKLYQPEWVASSATSAALTDHKKTQQKAWAQALAAGVCSLDPQQQQQQQKIPRSHSTCLLGTGAACIMDMREGDMYERYETTYFCKLWRSVEASNLIALDFNGDFVLWCAARRSYMDEYLVHQQMAPRRMHHACFLSYFFLLVSDDKSISVFDLRLSFFDYYASRARALGLGSSCTTAATATPAPDAAAVAFACCAGTCMNYKGTDQQQQQQQQQPSAAASCSGSGSRLLRRQAGPSASADGGCSQLRDSCDTSKSPVAAGSAATSKANSPLQALPALFLRCLQKADLTNQNYNANMKGGNKSLIQRIIRSVSGGTSNRNQETAAVAAAASADSAVVSATATAAAARATKRTGPAGSNGSAAAEDEPLNALRGNCVLGRSGSSLEQKQQDEADDQQQNQNGEGMHQHQGWPYALASDGSLVGYTSDDGVYGLLLREAHLGCCWVSGTETFCALPTEVAEEQVPKTI</sequence>
<feature type="compositionally biased region" description="Low complexity" evidence="1">
    <location>
        <begin position="539"/>
        <end position="564"/>
    </location>
</feature>
<dbReference type="OrthoDB" id="347482at2759"/>
<accession>U6KNR1</accession>
<dbReference type="PANTHER" id="PTHR14312">
    <property type="entry name" value="CREB/ATF BZIP TRANSCRIPTION FACTOR"/>
    <property type="match status" value="1"/>
</dbReference>
<dbReference type="Proteomes" id="UP000030747">
    <property type="component" value="Unassembled WGS sequence"/>
</dbReference>
<evidence type="ECO:0000313" key="2">
    <source>
        <dbReference type="EMBL" id="CDJ37093.1"/>
    </source>
</evidence>
<evidence type="ECO:0000256" key="1">
    <source>
        <dbReference type="SAM" id="MobiDB-lite"/>
    </source>
</evidence>
<dbReference type="GeneID" id="25250294"/>
<feature type="region of interest" description="Disordered" evidence="1">
    <location>
        <begin position="213"/>
        <end position="235"/>
    </location>
</feature>
<proteinExistence type="predicted"/>
<organism evidence="2 3">
    <name type="scientific">Eimeria tenella</name>
    <name type="common">Coccidian parasite</name>
    <dbReference type="NCBI Taxonomy" id="5802"/>
    <lineage>
        <taxon>Eukaryota</taxon>
        <taxon>Sar</taxon>
        <taxon>Alveolata</taxon>
        <taxon>Apicomplexa</taxon>
        <taxon>Conoidasida</taxon>
        <taxon>Coccidia</taxon>
        <taxon>Eucoccidiorida</taxon>
        <taxon>Eimeriorina</taxon>
        <taxon>Eimeriidae</taxon>
        <taxon>Eimeria</taxon>
    </lineage>
</organism>
<dbReference type="AlphaFoldDB" id="U6KNR1"/>
<dbReference type="GO" id="GO:0010468">
    <property type="term" value="P:regulation of gene expression"/>
    <property type="evidence" value="ECO:0007669"/>
    <property type="project" value="TreeGrafter"/>
</dbReference>
<dbReference type="EMBL" id="HG673746">
    <property type="protein sequence ID" value="CDJ37093.1"/>
    <property type="molecule type" value="Genomic_DNA"/>
</dbReference>
<name>U6KNR1_EIMTE</name>
<feature type="region of interest" description="Disordered" evidence="1">
    <location>
        <begin position="42"/>
        <end position="108"/>
    </location>
</feature>
<dbReference type="VEuPathDB" id="ToxoDB:ETH_00005430"/>